<accession>A0A2J7ZHI7</accession>
<evidence type="ECO:0000256" key="1">
    <source>
        <dbReference type="SAM" id="MobiDB-lite"/>
    </source>
</evidence>
<evidence type="ECO:0000313" key="3">
    <source>
        <dbReference type="Proteomes" id="UP000236333"/>
    </source>
</evidence>
<dbReference type="AlphaFoldDB" id="A0A2J7ZHI7"/>
<dbReference type="OrthoDB" id="337270at2759"/>
<dbReference type="Proteomes" id="UP000236333">
    <property type="component" value="Unassembled WGS sequence"/>
</dbReference>
<feature type="compositionally biased region" description="Basic and acidic residues" evidence="1">
    <location>
        <begin position="85"/>
        <end position="94"/>
    </location>
</feature>
<evidence type="ECO:0000313" key="2">
    <source>
        <dbReference type="EMBL" id="PNG99699.1"/>
    </source>
</evidence>
<sequence>MAESSAARSSNPPSTSEVSRALSSVLWSIHELEVQMHGPAHDATQAQLFEQRLVQYQQLLATTRDMLKTRMATTGDAPQAGNTLEGRKVPAELV</sequence>
<dbReference type="EMBL" id="PGGS01002298">
    <property type="protein sequence ID" value="PNG99699.1"/>
    <property type="molecule type" value="Genomic_DNA"/>
</dbReference>
<feature type="region of interest" description="Disordered" evidence="1">
    <location>
        <begin position="1"/>
        <end position="20"/>
    </location>
</feature>
<proteinExistence type="predicted"/>
<organism evidence="2 3">
    <name type="scientific">Tetrabaena socialis</name>
    <dbReference type="NCBI Taxonomy" id="47790"/>
    <lineage>
        <taxon>Eukaryota</taxon>
        <taxon>Viridiplantae</taxon>
        <taxon>Chlorophyta</taxon>
        <taxon>core chlorophytes</taxon>
        <taxon>Chlorophyceae</taxon>
        <taxon>CS clade</taxon>
        <taxon>Chlamydomonadales</taxon>
        <taxon>Tetrabaenaceae</taxon>
        <taxon>Tetrabaena</taxon>
    </lineage>
</organism>
<keyword evidence="3" id="KW-1185">Reference proteome</keyword>
<gene>
    <name evidence="2" type="ORF">TSOC_014516</name>
</gene>
<feature type="non-terminal residue" evidence="2">
    <location>
        <position position="94"/>
    </location>
</feature>
<comment type="caution">
    <text evidence="2">The sequence shown here is derived from an EMBL/GenBank/DDBJ whole genome shotgun (WGS) entry which is preliminary data.</text>
</comment>
<feature type="region of interest" description="Disordered" evidence="1">
    <location>
        <begin position="72"/>
        <end position="94"/>
    </location>
</feature>
<name>A0A2J7ZHI7_9CHLO</name>
<protein>
    <submittedName>
        <fullName evidence="2">Uncharacterized protein</fullName>
    </submittedName>
</protein>
<reference evidence="2 3" key="1">
    <citation type="journal article" date="2017" name="Mol. Biol. Evol.">
        <title>The 4-celled Tetrabaena socialis nuclear genome reveals the essential components for genetic control of cell number at the origin of multicellularity in the volvocine lineage.</title>
        <authorList>
            <person name="Featherston J."/>
            <person name="Arakaki Y."/>
            <person name="Hanschen E.R."/>
            <person name="Ferris P.J."/>
            <person name="Michod R.E."/>
            <person name="Olson B.J.S.C."/>
            <person name="Nozaki H."/>
            <person name="Durand P.M."/>
        </authorList>
    </citation>
    <scope>NUCLEOTIDE SEQUENCE [LARGE SCALE GENOMIC DNA]</scope>
    <source>
        <strain evidence="2 3">NIES-571</strain>
    </source>
</reference>